<sequence>MEKLYLSVIIPCYNEEENLKRDVLSEVRKFMLKKDFDWEVIISDDGSTDKSKELVESQIIGWKNFRHLKNPHGGKPSALWYGIKAAKGNYVLFTDTDQSTPISQLDKLLPFIGGKTGAVIGSRGLLRKNFPLYRRLGSIIFVAFRKLFILPEIDDTQCGFKLFKRNVVELGFPKLEFFLNKRQAKGWTVTSWDVELLHIIKKMGYQIEEVPVNWEDIDISKSKGSALNRYIKESKEMLIQILRVKLNERKGMYKNM</sequence>
<protein>
    <submittedName>
        <fullName evidence="2">Glycosyl transferase family 2</fullName>
    </submittedName>
</protein>
<dbReference type="EMBL" id="LBVL01000001">
    <property type="protein sequence ID" value="KKQ86223.1"/>
    <property type="molecule type" value="Genomic_DNA"/>
</dbReference>
<reference evidence="2 3" key="1">
    <citation type="journal article" date="2015" name="Nature">
        <title>rRNA introns, odd ribosomes, and small enigmatic genomes across a large radiation of phyla.</title>
        <authorList>
            <person name="Brown C.T."/>
            <person name="Hug L.A."/>
            <person name="Thomas B.C."/>
            <person name="Sharon I."/>
            <person name="Castelle C.J."/>
            <person name="Singh A."/>
            <person name="Wilkins M.J."/>
            <person name="Williams K.H."/>
            <person name="Banfield J.F."/>
        </authorList>
    </citation>
    <scope>NUCLEOTIDE SEQUENCE [LARGE SCALE GENOMIC DNA]</scope>
</reference>
<evidence type="ECO:0000259" key="1">
    <source>
        <dbReference type="Pfam" id="PF00535"/>
    </source>
</evidence>
<dbReference type="PANTHER" id="PTHR10859:SF91">
    <property type="entry name" value="DOLICHYL-PHOSPHATE BETA-GLUCOSYLTRANSFERASE"/>
    <property type="match status" value="1"/>
</dbReference>
<dbReference type="InterPro" id="IPR029044">
    <property type="entry name" value="Nucleotide-diphossugar_trans"/>
</dbReference>
<organism evidence="2 3">
    <name type="scientific">Candidatus Woesebacteria bacterium GW2011_GWB1_38_8</name>
    <dbReference type="NCBI Taxonomy" id="1618570"/>
    <lineage>
        <taxon>Bacteria</taxon>
        <taxon>Candidatus Woeseibacteriota</taxon>
    </lineage>
</organism>
<dbReference type="SUPFAM" id="SSF53448">
    <property type="entry name" value="Nucleotide-diphospho-sugar transferases"/>
    <property type="match status" value="1"/>
</dbReference>
<dbReference type="PANTHER" id="PTHR10859">
    <property type="entry name" value="GLYCOSYL TRANSFERASE"/>
    <property type="match status" value="1"/>
</dbReference>
<evidence type="ECO:0000313" key="2">
    <source>
        <dbReference type="EMBL" id="KKQ86223.1"/>
    </source>
</evidence>
<dbReference type="InterPro" id="IPR001173">
    <property type="entry name" value="Glyco_trans_2-like"/>
</dbReference>
<accession>A0A0G0L2M9</accession>
<dbReference type="STRING" id="1618570.UT08_C0001G0089"/>
<dbReference type="Gene3D" id="3.90.550.10">
    <property type="entry name" value="Spore Coat Polysaccharide Biosynthesis Protein SpsA, Chain A"/>
    <property type="match status" value="1"/>
</dbReference>
<dbReference type="Pfam" id="PF00535">
    <property type="entry name" value="Glycos_transf_2"/>
    <property type="match status" value="1"/>
</dbReference>
<dbReference type="AlphaFoldDB" id="A0A0G0L2M9"/>
<gene>
    <name evidence="2" type="ORF">UT08_C0001G0089</name>
</gene>
<proteinExistence type="predicted"/>
<dbReference type="Proteomes" id="UP000034081">
    <property type="component" value="Unassembled WGS sequence"/>
</dbReference>
<dbReference type="GO" id="GO:0016740">
    <property type="term" value="F:transferase activity"/>
    <property type="evidence" value="ECO:0007669"/>
    <property type="project" value="UniProtKB-KW"/>
</dbReference>
<name>A0A0G0L2M9_9BACT</name>
<dbReference type="GO" id="GO:0006487">
    <property type="term" value="P:protein N-linked glycosylation"/>
    <property type="evidence" value="ECO:0007669"/>
    <property type="project" value="TreeGrafter"/>
</dbReference>
<comment type="caution">
    <text evidence="2">The sequence shown here is derived from an EMBL/GenBank/DDBJ whole genome shotgun (WGS) entry which is preliminary data.</text>
</comment>
<keyword evidence="2" id="KW-0808">Transferase</keyword>
<feature type="domain" description="Glycosyltransferase 2-like" evidence="1">
    <location>
        <begin position="7"/>
        <end position="169"/>
    </location>
</feature>
<evidence type="ECO:0000313" key="3">
    <source>
        <dbReference type="Proteomes" id="UP000034081"/>
    </source>
</evidence>